<gene>
    <name evidence="4" type="ORF">Tco_1094764</name>
</gene>
<dbReference type="Gene3D" id="3.40.640.10">
    <property type="entry name" value="Type I PLP-dependent aspartate aminotransferase-like (Major domain)"/>
    <property type="match status" value="1"/>
</dbReference>
<evidence type="ECO:0000313" key="4">
    <source>
        <dbReference type="EMBL" id="GJT99246.1"/>
    </source>
</evidence>
<dbReference type="InterPro" id="IPR050477">
    <property type="entry name" value="GrpII_AminoAcid_Decarb"/>
</dbReference>
<dbReference type="Gene3D" id="3.90.1150.10">
    <property type="entry name" value="Aspartate Aminotransferase, domain 1"/>
    <property type="match status" value="1"/>
</dbReference>
<dbReference type="InterPro" id="IPR015424">
    <property type="entry name" value="PyrdxlP-dep_Trfase"/>
</dbReference>
<comment type="cofactor">
    <cofactor evidence="1">
        <name>pyridoxal 5'-phosphate</name>
        <dbReference type="ChEBI" id="CHEBI:597326"/>
    </cofactor>
</comment>
<evidence type="ECO:0000256" key="1">
    <source>
        <dbReference type="ARBA" id="ARBA00001933"/>
    </source>
</evidence>
<accession>A0ABQ5IGF5</accession>
<name>A0ABQ5IGF5_9ASTR</name>
<dbReference type="InterPro" id="IPR015422">
    <property type="entry name" value="PyrdxlP-dep_Trfase_small"/>
</dbReference>
<dbReference type="PANTHER" id="PTHR42735">
    <property type="match status" value="1"/>
</dbReference>
<evidence type="ECO:0000256" key="2">
    <source>
        <dbReference type="ARBA" id="ARBA00022898"/>
    </source>
</evidence>
<keyword evidence="2" id="KW-0663">Pyridoxal phosphate</keyword>
<reference evidence="4" key="2">
    <citation type="submission" date="2022-01" db="EMBL/GenBank/DDBJ databases">
        <authorList>
            <person name="Yamashiro T."/>
            <person name="Shiraishi A."/>
            <person name="Satake H."/>
            <person name="Nakayama K."/>
        </authorList>
    </citation>
    <scope>NUCLEOTIDE SEQUENCE</scope>
</reference>
<keyword evidence="5" id="KW-1185">Reference proteome</keyword>
<evidence type="ECO:0000313" key="5">
    <source>
        <dbReference type="Proteomes" id="UP001151760"/>
    </source>
</evidence>
<proteinExistence type="predicted"/>
<dbReference type="InterPro" id="IPR015421">
    <property type="entry name" value="PyrdxlP-dep_Trfase_major"/>
</dbReference>
<reference evidence="4" key="1">
    <citation type="journal article" date="2022" name="Int. J. Mol. Sci.">
        <title>Draft Genome of Tanacetum Coccineum: Genomic Comparison of Closely Related Tanacetum-Family Plants.</title>
        <authorList>
            <person name="Yamashiro T."/>
            <person name="Shiraishi A."/>
            <person name="Nakayama K."/>
            <person name="Satake H."/>
        </authorList>
    </citation>
    <scope>NUCLEOTIDE SEQUENCE</scope>
</reference>
<comment type="caution">
    <text evidence="4">The sequence shown here is derived from an EMBL/GenBank/DDBJ whole genome shotgun (WGS) entry which is preliminary data.</text>
</comment>
<organism evidence="4 5">
    <name type="scientific">Tanacetum coccineum</name>
    <dbReference type="NCBI Taxonomy" id="301880"/>
    <lineage>
        <taxon>Eukaryota</taxon>
        <taxon>Viridiplantae</taxon>
        <taxon>Streptophyta</taxon>
        <taxon>Embryophyta</taxon>
        <taxon>Tracheophyta</taxon>
        <taxon>Spermatophyta</taxon>
        <taxon>Magnoliopsida</taxon>
        <taxon>eudicotyledons</taxon>
        <taxon>Gunneridae</taxon>
        <taxon>Pentapetalae</taxon>
        <taxon>asterids</taxon>
        <taxon>campanulids</taxon>
        <taxon>Asterales</taxon>
        <taxon>Asteraceae</taxon>
        <taxon>Asteroideae</taxon>
        <taxon>Anthemideae</taxon>
        <taxon>Anthemidinae</taxon>
        <taxon>Tanacetum</taxon>
    </lineage>
</organism>
<sequence>MKCLSRWKNKLAFIVMEWSGGLYVSPTITGSRPGGLIAGAWAAMLSLGQEGYLEHTRDIMEASKWIQNSRVKDILELHIVARLDMTIMAFGSNVIYIFEVNDMLSSKGWNLHPLQRPNRAQVSGISKLINVAFPWTFDDRVINTKTILNP</sequence>
<keyword evidence="3 4" id="KW-0456">Lyase</keyword>
<evidence type="ECO:0000256" key="3">
    <source>
        <dbReference type="ARBA" id="ARBA00023239"/>
    </source>
</evidence>
<dbReference type="PANTHER" id="PTHR42735:SF6">
    <property type="entry name" value="SPHINGOSINE-1-PHOSPHATE LYASE 1"/>
    <property type="match status" value="1"/>
</dbReference>
<dbReference type="EMBL" id="BQNB010020751">
    <property type="protein sequence ID" value="GJT99246.1"/>
    <property type="molecule type" value="Genomic_DNA"/>
</dbReference>
<dbReference type="SUPFAM" id="SSF53383">
    <property type="entry name" value="PLP-dependent transferases"/>
    <property type="match status" value="1"/>
</dbReference>
<dbReference type="Proteomes" id="UP001151760">
    <property type="component" value="Unassembled WGS sequence"/>
</dbReference>
<protein>
    <submittedName>
        <fullName evidence="4">Sphingosine-1-phosphate lyase</fullName>
    </submittedName>
</protein>
<dbReference type="GO" id="GO:0016829">
    <property type="term" value="F:lyase activity"/>
    <property type="evidence" value="ECO:0007669"/>
    <property type="project" value="UniProtKB-KW"/>
</dbReference>